<organism evidence="2">
    <name type="scientific">Ganoderma boninense</name>
    <dbReference type="NCBI Taxonomy" id="34458"/>
    <lineage>
        <taxon>Eukaryota</taxon>
        <taxon>Fungi</taxon>
        <taxon>Dikarya</taxon>
        <taxon>Basidiomycota</taxon>
        <taxon>Agaricomycotina</taxon>
        <taxon>Agaricomycetes</taxon>
        <taxon>Polyporales</taxon>
        <taxon>Polyporaceae</taxon>
        <taxon>Ganoderma</taxon>
    </lineage>
</organism>
<dbReference type="InterPro" id="IPR032675">
    <property type="entry name" value="LRR_dom_sf"/>
</dbReference>
<dbReference type="Gene3D" id="3.80.10.10">
    <property type="entry name" value="Ribonuclease Inhibitor"/>
    <property type="match status" value="1"/>
</dbReference>
<name>A0A5K1JTU0_9APHY</name>
<gene>
    <name evidence="2" type="primary">A0A0D2XVZ5</name>
</gene>
<feature type="region of interest" description="Disordered" evidence="1">
    <location>
        <begin position="294"/>
        <end position="313"/>
    </location>
</feature>
<evidence type="ECO:0000256" key="1">
    <source>
        <dbReference type="SAM" id="MobiDB-lite"/>
    </source>
</evidence>
<dbReference type="SUPFAM" id="SSF52047">
    <property type="entry name" value="RNI-like"/>
    <property type="match status" value="1"/>
</dbReference>
<evidence type="ECO:0000313" key="2">
    <source>
        <dbReference type="EMBL" id="VWO95390.1"/>
    </source>
</evidence>
<sequence length="407" mass="45255">MAKEIPSTLSLPTELWIQILESSPRDTLAHVALVNHSLSEVAERILYRTVVLKWNTPEARIFFESIATCPRRGTLVLDISILRIDGTDTRLPAILPTLLMALPNLHAVTLRSSVPIPVCFESIGILDIRLTHLRSFAANLKVDPSPSSTAAFFAFLAAHPSLDTLDVRGNTLTDLPAHCVQDRRHLAALRVLACSSRFLNSRAPVLGSLTHLHRTAYLASEVAHIAALLGSQLLSLRLGGRLAIPGRAVELGWGMEEVQARFPRLRYLQVDSPYRERPYLDTSVVDWLRPRRPAQSQGQAHSAPASEPYSETPVPPPRLTIAWTYAEGFWSDAEAWAATYDAFLDDAAVQCLKGWRGYVERVVYEQSVRPYPMVSVRPQGTESDGQEERLVRVQDTVVGSGDYWKRA</sequence>
<dbReference type="AlphaFoldDB" id="A0A5K1JTU0"/>
<accession>A0A5K1JTU0</accession>
<proteinExistence type="predicted"/>
<reference evidence="2" key="1">
    <citation type="submission" date="2019-10" db="EMBL/GenBank/DDBJ databases">
        <authorList>
            <person name="Nor Muhammad N."/>
        </authorList>
    </citation>
    <scope>NUCLEOTIDE SEQUENCE</scope>
</reference>
<dbReference type="EMBL" id="LR724774">
    <property type="protein sequence ID" value="VWO95390.1"/>
    <property type="molecule type" value="Genomic_DNA"/>
</dbReference>
<protein>
    <submittedName>
        <fullName evidence="2">DnaJ like subfamily C member 3</fullName>
    </submittedName>
</protein>